<dbReference type="GO" id="GO:0019239">
    <property type="term" value="F:deaminase activity"/>
    <property type="evidence" value="ECO:0007669"/>
    <property type="project" value="TreeGrafter"/>
</dbReference>
<dbReference type="RefSeq" id="WP_208098189.1">
    <property type="nucleotide sequence ID" value="NZ_JAGDYM010000011.1"/>
</dbReference>
<proteinExistence type="predicted"/>
<dbReference type="InterPro" id="IPR035959">
    <property type="entry name" value="RutC-like_sf"/>
</dbReference>
<dbReference type="AlphaFoldDB" id="A0A939MLG4"/>
<dbReference type="PANTHER" id="PTHR11803">
    <property type="entry name" value="2-IMINOBUTANOATE/2-IMINOPROPANOATE DEAMINASE RIDA"/>
    <property type="match status" value="1"/>
</dbReference>
<dbReference type="CDD" id="cd00448">
    <property type="entry name" value="YjgF_YER057c_UK114_family"/>
    <property type="match status" value="1"/>
</dbReference>
<name>A0A939MLG4_9MICO</name>
<dbReference type="Pfam" id="PF01042">
    <property type="entry name" value="Ribonuc_L-PSP"/>
    <property type="match status" value="1"/>
</dbReference>
<protein>
    <submittedName>
        <fullName evidence="2">RidA family protein</fullName>
    </submittedName>
</protein>
<dbReference type="GO" id="GO:0005829">
    <property type="term" value="C:cytosol"/>
    <property type="evidence" value="ECO:0007669"/>
    <property type="project" value="TreeGrafter"/>
</dbReference>
<organism evidence="2 3">
    <name type="scientific">Leucobacter weissii</name>
    <dbReference type="NCBI Taxonomy" id="1983706"/>
    <lineage>
        <taxon>Bacteria</taxon>
        <taxon>Bacillati</taxon>
        <taxon>Actinomycetota</taxon>
        <taxon>Actinomycetes</taxon>
        <taxon>Micrococcales</taxon>
        <taxon>Microbacteriaceae</taxon>
        <taxon>Leucobacter</taxon>
    </lineage>
</organism>
<accession>A0A939MLG4</accession>
<dbReference type="Proteomes" id="UP000664382">
    <property type="component" value="Unassembled WGS sequence"/>
</dbReference>
<feature type="compositionally biased region" description="Basic and acidic residues" evidence="1">
    <location>
        <begin position="1"/>
        <end position="13"/>
    </location>
</feature>
<dbReference type="PANTHER" id="PTHR11803:SF39">
    <property type="entry name" value="2-IMINOBUTANOATE_2-IMINOPROPANOATE DEAMINASE"/>
    <property type="match status" value="1"/>
</dbReference>
<evidence type="ECO:0000313" key="3">
    <source>
        <dbReference type="Proteomes" id="UP000664382"/>
    </source>
</evidence>
<keyword evidence="3" id="KW-1185">Reference proteome</keyword>
<gene>
    <name evidence="2" type="ORF">J4H92_10795</name>
</gene>
<sequence length="140" mass="15059">MTETSTRKTEIRTDGAPTPIAPFSQAVRIGDLISISGQGPQDPATGAYLHQGDLAAQTRRTLDNIRAIAEASGGGFDDIASLRVFLTERDHFAGMNEAYGDYVREHCPSGVYPTRTTVFVTLPHPDMLVEIDALLVLGGE</sequence>
<evidence type="ECO:0000313" key="2">
    <source>
        <dbReference type="EMBL" id="MBO1902435.1"/>
    </source>
</evidence>
<dbReference type="SUPFAM" id="SSF55298">
    <property type="entry name" value="YjgF-like"/>
    <property type="match status" value="1"/>
</dbReference>
<dbReference type="Gene3D" id="3.30.1330.40">
    <property type="entry name" value="RutC-like"/>
    <property type="match status" value="1"/>
</dbReference>
<reference evidence="2" key="1">
    <citation type="submission" date="2021-03" db="EMBL/GenBank/DDBJ databases">
        <title>Leucobacter chromiisoli sp. nov., isolated from chromium-containing soil of chemical plant.</title>
        <authorList>
            <person name="Xu Z."/>
        </authorList>
    </citation>
    <scope>NUCLEOTIDE SEQUENCE</scope>
    <source>
        <strain evidence="2">S27</strain>
    </source>
</reference>
<evidence type="ECO:0000256" key="1">
    <source>
        <dbReference type="SAM" id="MobiDB-lite"/>
    </source>
</evidence>
<feature type="region of interest" description="Disordered" evidence="1">
    <location>
        <begin position="1"/>
        <end position="20"/>
    </location>
</feature>
<comment type="caution">
    <text evidence="2">The sequence shown here is derived from an EMBL/GenBank/DDBJ whole genome shotgun (WGS) entry which is preliminary data.</text>
</comment>
<dbReference type="InterPro" id="IPR006175">
    <property type="entry name" value="YjgF/YER057c/UK114"/>
</dbReference>
<dbReference type="EMBL" id="JAGDYM010000011">
    <property type="protein sequence ID" value="MBO1902435.1"/>
    <property type="molecule type" value="Genomic_DNA"/>
</dbReference>